<organism evidence="1">
    <name type="scientific">viral metagenome</name>
    <dbReference type="NCBI Taxonomy" id="1070528"/>
    <lineage>
        <taxon>unclassified sequences</taxon>
        <taxon>metagenomes</taxon>
        <taxon>organismal metagenomes</taxon>
    </lineage>
</organism>
<dbReference type="AlphaFoldDB" id="A0A6C0E4Z1"/>
<accession>A0A6C0E4Z1</accession>
<reference evidence="1" key="1">
    <citation type="journal article" date="2020" name="Nature">
        <title>Giant virus diversity and host interactions through global metagenomics.</title>
        <authorList>
            <person name="Schulz F."/>
            <person name="Roux S."/>
            <person name="Paez-Espino D."/>
            <person name="Jungbluth S."/>
            <person name="Walsh D.A."/>
            <person name="Denef V.J."/>
            <person name="McMahon K.D."/>
            <person name="Konstantinidis K.T."/>
            <person name="Eloe-Fadrosh E.A."/>
            <person name="Kyrpides N.C."/>
            <person name="Woyke T."/>
        </authorList>
    </citation>
    <scope>NUCLEOTIDE SEQUENCE</scope>
    <source>
        <strain evidence="1">GVMAG-M-3300023179-132</strain>
    </source>
</reference>
<sequence>MMVMFVFTMMVMIMFTMMIMVARAVVVTMMVVFAMMAHILENYNILYIFYYTYYKNIIN</sequence>
<dbReference type="EMBL" id="MN739735">
    <property type="protein sequence ID" value="QHT23838.1"/>
    <property type="molecule type" value="Genomic_DNA"/>
</dbReference>
<evidence type="ECO:0000313" key="1">
    <source>
        <dbReference type="EMBL" id="QHT23838.1"/>
    </source>
</evidence>
<name>A0A6C0E4Z1_9ZZZZ</name>
<proteinExistence type="predicted"/>
<protein>
    <submittedName>
        <fullName evidence="1">Uncharacterized protein</fullName>
    </submittedName>
</protein>